<dbReference type="SMART" id="SM00947">
    <property type="entry name" value="Pro_CA"/>
    <property type="match status" value="1"/>
</dbReference>
<dbReference type="InterPro" id="IPR036874">
    <property type="entry name" value="Carbonic_anhydrase_sf"/>
</dbReference>
<keyword evidence="14" id="KW-1185">Reference proteome</keyword>
<evidence type="ECO:0000256" key="1">
    <source>
        <dbReference type="ARBA" id="ARBA00006217"/>
    </source>
</evidence>
<evidence type="ECO:0000256" key="7">
    <source>
        <dbReference type="ARBA" id="ARBA00031969"/>
    </source>
</evidence>
<dbReference type="PANTHER" id="PTHR11002">
    <property type="entry name" value="CARBONIC ANHYDRASE"/>
    <property type="match status" value="1"/>
</dbReference>
<evidence type="ECO:0000313" key="13">
    <source>
        <dbReference type="EMBL" id="PMD60595.1"/>
    </source>
</evidence>
<evidence type="ECO:0000256" key="6">
    <source>
        <dbReference type="ARBA" id="ARBA00023239"/>
    </source>
</evidence>
<dbReference type="PROSITE" id="PS00705">
    <property type="entry name" value="PROK_CO2_ANHYDRASE_2"/>
    <property type="match status" value="1"/>
</dbReference>
<dbReference type="FunCoup" id="A0A2J6TC38">
    <property type="interactions" value="114"/>
</dbReference>
<reference evidence="13 14" key="1">
    <citation type="submission" date="2016-04" db="EMBL/GenBank/DDBJ databases">
        <title>A degradative enzymes factory behind the ericoid mycorrhizal symbiosis.</title>
        <authorList>
            <consortium name="DOE Joint Genome Institute"/>
            <person name="Martino E."/>
            <person name="Morin E."/>
            <person name="Grelet G."/>
            <person name="Kuo A."/>
            <person name="Kohler A."/>
            <person name="Daghino S."/>
            <person name="Barry K."/>
            <person name="Choi C."/>
            <person name="Cichocki N."/>
            <person name="Clum A."/>
            <person name="Copeland A."/>
            <person name="Hainaut M."/>
            <person name="Haridas S."/>
            <person name="Labutti K."/>
            <person name="Lindquist E."/>
            <person name="Lipzen A."/>
            <person name="Khouja H.-R."/>
            <person name="Murat C."/>
            <person name="Ohm R."/>
            <person name="Olson A."/>
            <person name="Spatafora J."/>
            <person name="Veneault-Fourrey C."/>
            <person name="Henrissat B."/>
            <person name="Grigoriev I."/>
            <person name="Martin F."/>
            <person name="Perotto S."/>
        </authorList>
    </citation>
    <scope>NUCLEOTIDE SEQUENCE [LARGE SCALE GENOMIC DNA]</scope>
    <source>
        <strain evidence="13 14">E</strain>
    </source>
</reference>
<protein>
    <recommendedName>
        <fullName evidence="3 10">Carbonic anhydrase</fullName>
        <ecNumber evidence="2 10">4.2.1.1</ecNumber>
    </recommendedName>
    <alternativeName>
        <fullName evidence="7 10">Carbonate dehydratase</fullName>
    </alternativeName>
</protein>
<feature type="binding site" evidence="9">
    <location>
        <position position="87"/>
    </location>
    <ligand>
        <name>Zn(2+)</name>
        <dbReference type="ChEBI" id="CHEBI:29105"/>
    </ligand>
</feature>
<evidence type="ECO:0000256" key="4">
    <source>
        <dbReference type="ARBA" id="ARBA00022723"/>
    </source>
</evidence>
<dbReference type="CDD" id="cd00883">
    <property type="entry name" value="beta_CA_cladeA"/>
    <property type="match status" value="1"/>
</dbReference>
<evidence type="ECO:0000256" key="8">
    <source>
        <dbReference type="ARBA" id="ARBA00048348"/>
    </source>
</evidence>
<evidence type="ECO:0000256" key="5">
    <source>
        <dbReference type="ARBA" id="ARBA00022833"/>
    </source>
</evidence>
<evidence type="ECO:0000256" key="12">
    <source>
        <dbReference type="SAM" id="MobiDB-lite"/>
    </source>
</evidence>
<proteinExistence type="inferred from homology"/>
<dbReference type="RefSeq" id="XP_024737499.1">
    <property type="nucleotide sequence ID" value="XM_024874687.1"/>
</dbReference>
<feature type="compositionally biased region" description="Basic and acidic residues" evidence="12">
    <location>
        <begin position="26"/>
        <end position="35"/>
    </location>
</feature>
<dbReference type="AlphaFoldDB" id="A0A2J6TC38"/>
<evidence type="ECO:0000256" key="2">
    <source>
        <dbReference type="ARBA" id="ARBA00012925"/>
    </source>
</evidence>
<gene>
    <name evidence="13" type="ORF">K444DRAFT_528099</name>
</gene>
<dbReference type="InParanoid" id="A0A2J6TC38"/>
<dbReference type="GO" id="GO:0071244">
    <property type="term" value="P:cellular response to carbon dioxide"/>
    <property type="evidence" value="ECO:0007669"/>
    <property type="project" value="TreeGrafter"/>
</dbReference>
<feature type="binding site" evidence="9">
    <location>
        <position position="144"/>
    </location>
    <ligand>
        <name>Zn(2+)</name>
        <dbReference type="ChEBI" id="CHEBI:29105"/>
    </ligand>
</feature>
<dbReference type="GO" id="GO:0008270">
    <property type="term" value="F:zinc ion binding"/>
    <property type="evidence" value="ECO:0007669"/>
    <property type="project" value="UniProtKB-UniRule"/>
</dbReference>
<dbReference type="PANTHER" id="PTHR11002:SF51">
    <property type="entry name" value="CARBONIC ANHYDRASE"/>
    <property type="match status" value="1"/>
</dbReference>
<dbReference type="GeneID" id="36582767"/>
<accession>A0A2J6TC38</accession>
<keyword evidence="5 9" id="KW-0862">Zinc</keyword>
<dbReference type="EC" id="4.2.1.1" evidence="2 10"/>
<name>A0A2J6TC38_9HELO</name>
<sequence>MGCISSKESVPEAARAITLPNTSEPTAKDGDEKPAQKNLSRYLQQNHDAIFASNRKWIESRLEEDATFFVKLSSSQHPDYLYIGCADSRVPANEIMGLDAGEVFIHRNIANLVPNTDLNAMCVIEYAVTHLHVKHIIVCGHYNCGGVQAALASSDMGLLNPWLRNIRDVYRLHESELDKIKDETQKYRRLVELNILEQARNVIKTATVQKSYYLNAYPIVHAWVFDLKDGVLRDLKLDFSGTLASIKKIYNLEEEIKSAKGTPHSISSAMT</sequence>
<dbReference type="OrthoDB" id="10248475at2759"/>
<dbReference type="GO" id="GO:0015976">
    <property type="term" value="P:carbon utilization"/>
    <property type="evidence" value="ECO:0007669"/>
    <property type="project" value="InterPro"/>
</dbReference>
<dbReference type="STRING" id="1095630.A0A2J6TC38"/>
<keyword evidence="11" id="KW-0175">Coiled coil</keyword>
<dbReference type="Proteomes" id="UP000235371">
    <property type="component" value="Unassembled WGS sequence"/>
</dbReference>
<dbReference type="SUPFAM" id="SSF53056">
    <property type="entry name" value="beta-carbonic anhydrase, cab"/>
    <property type="match status" value="1"/>
</dbReference>
<keyword evidence="4 9" id="KW-0479">Metal-binding</keyword>
<dbReference type="FunFam" id="3.40.1050.10:FF:000001">
    <property type="entry name" value="Carbonic anhydrase"/>
    <property type="match status" value="1"/>
</dbReference>
<dbReference type="GO" id="GO:0005737">
    <property type="term" value="C:cytoplasm"/>
    <property type="evidence" value="ECO:0007669"/>
    <property type="project" value="TreeGrafter"/>
</dbReference>
<dbReference type="GO" id="GO:0004089">
    <property type="term" value="F:carbonate dehydratase activity"/>
    <property type="evidence" value="ECO:0007669"/>
    <property type="project" value="UniProtKB-UniRule"/>
</dbReference>
<dbReference type="PROSITE" id="PS00704">
    <property type="entry name" value="PROK_CO2_ANHYDRASE_1"/>
    <property type="match status" value="1"/>
</dbReference>
<feature type="coiled-coil region" evidence="11">
    <location>
        <begin position="163"/>
        <end position="190"/>
    </location>
</feature>
<comment type="similarity">
    <text evidence="1 10">Belongs to the beta-class carbonic anhydrase family.</text>
</comment>
<dbReference type="GO" id="GO:0034599">
    <property type="term" value="P:cellular response to oxidative stress"/>
    <property type="evidence" value="ECO:0007669"/>
    <property type="project" value="TreeGrafter"/>
</dbReference>
<comment type="function">
    <text evidence="10">Reversible hydration of carbon dioxide.</text>
</comment>
<evidence type="ECO:0000313" key="14">
    <source>
        <dbReference type="Proteomes" id="UP000235371"/>
    </source>
</evidence>
<feature type="region of interest" description="Disordered" evidence="12">
    <location>
        <begin position="1"/>
        <end position="35"/>
    </location>
</feature>
<evidence type="ECO:0000256" key="9">
    <source>
        <dbReference type="PIRSR" id="PIRSR601765-1"/>
    </source>
</evidence>
<dbReference type="InterPro" id="IPR001765">
    <property type="entry name" value="Carbonic_anhydrase"/>
</dbReference>
<evidence type="ECO:0000256" key="10">
    <source>
        <dbReference type="RuleBase" id="RU003956"/>
    </source>
</evidence>
<evidence type="ECO:0000256" key="3">
    <source>
        <dbReference type="ARBA" id="ARBA00014628"/>
    </source>
</evidence>
<comment type="cofactor">
    <cofactor evidence="9">
        <name>Zn(2+)</name>
        <dbReference type="ChEBI" id="CHEBI:29105"/>
    </cofactor>
    <text evidence="9">Binds 1 zinc ion per subunit.</text>
</comment>
<comment type="catalytic activity">
    <reaction evidence="8 10">
        <text>hydrogencarbonate + H(+) = CO2 + H2O</text>
        <dbReference type="Rhea" id="RHEA:10748"/>
        <dbReference type="ChEBI" id="CHEBI:15377"/>
        <dbReference type="ChEBI" id="CHEBI:15378"/>
        <dbReference type="ChEBI" id="CHEBI:16526"/>
        <dbReference type="ChEBI" id="CHEBI:17544"/>
        <dbReference type="EC" id="4.2.1.1"/>
    </reaction>
</comment>
<dbReference type="InterPro" id="IPR015892">
    <property type="entry name" value="Carbonic_anhydrase_CS"/>
</dbReference>
<evidence type="ECO:0000256" key="11">
    <source>
        <dbReference type="SAM" id="Coils"/>
    </source>
</evidence>
<dbReference type="Pfam" id="PF00484">
    <property type="entry name" value="Pro_CA"/>
    <property type="match status" value="1"/>
</dbReference>
<feature type="binding site" evidence="9">
    <location>
        <position position="141"/>
    </location>
    <ligand>
        <name>Zn(2+)</name>
        <dbReference type="ChEBI" id="CHEBI:29105"/>
    </ligand>
</feature>
<dbReference type="Gene3D" id="3.40.1050.10">
    <property type="entry name" value="Carbonic anhydrase"/>
    <property type="match status" value="1"/>
</dbReference>
<feature type="binding site" evidence="9">
    <location>
        <position position="85"/>
    </location>
    <ligand>
        <name>Zn(2+)</name>
        <dbReference type="ChEBI" id="CHEBI:29105"/>
    </ligand>
</feature>
<organism evidence="13 14">
    <name type="scientific">Hyaloscypha bicolor E</name>
    <dbReference type="NCBI Taxonomy" id="1095630"/>
    <lineage>
        <taxon>Eukaryota</taxon>
        <taxon>Fungi</taxon>
        <taxon>Dikarya</taxon>
        <taxon>Ascomycota</taxon>
        <taxon>Pezizomycotina</taxon>
        <taxon>Leotiomycetes</taxon>
        <taxon>Helotiales</taxon>
        <taxon>Hyaloscyphaceae</taxon>
        <taxon>Hyaloscypha</taxon>
        <taxon>Hyaloscypha bicolor</taxon>
    </lineage>
</organism>
<dbReference type="EMBL" id="KZ613788">
    <property type="protein sequence ID" value="PMD60595.1"/>
    <property type="molecule type" value="Genomic_DNA"/>
</dbReference>
<keyword evidence="6 10" id="KW-0456">Lyase</keyword>